<accession>A0A835Z7Z3</accession>
<reference evidence="2" key="1">
    <citation type="submission" date="2021-02" db="EMBL/GenBank/DDBJ databases">
        <title>First Annotated Genome of the Yellow-green Alga Tribonema minus.</title>
        <authorList>
            <person name="Mahan K.M."/>
        </authorList>
    </citation>
    <scope>NUCLEOTIDE SEQUENCE</scope>
    <source>
        <strain evidence="2">UTEX B ZZ1240</strain>
    </source>
</reference>
<keyword evidence="3" id="KW-1185">Reference proteome</keyword>
<name>A0A835Z7Z3_9STRA</name>
<comment type="caution">
    <text evidence="2">The sequence shown here is derived from an EMBL/GenBank/DDBJ whole genome shotgun (WGS) entry which is preliminary data.</text>
</comment>
<evidence type="ECO:0000313" key="2">
    <source>
        <dbReference type="EMBL" id="KAG5188341.1"/>
    </source>
</evidence>
<dbReference type="EMBL" id="JAFCMP010000071">
    <property type="protein sequence ID" value="KAG5188341.1"/>
    <property type="molecule type" value="Genomic_DNA"/>
</dbReference>
<dbReference type="AlphaFoldDB" id="A0A835Z7Z3"/>
<evidence type="ECO:0000313" key="3">
    <source>
        <dbReference type="Proteomes" id="UP000664859"/>
    </source>
</evidence>
<dbReference type="Proteomes" id="UP000664859">
    <property type="component" value="Unassembled WGS sequence"/>
</dbReference>
<sequence>MNIQGASITESIRVDSASNKGSVFDAISLICPANTRQANFEALRSLRESCPELSRKMVHLRINGKGKSTPCADAATLVEIVWALPGKAARDFRRSSANLVCRVLSGDLALVEQIEARHHVLQGSGDGGHLALAFLVADTANTITPAHHTQLALNDMPAGFAFLTDVARAEIASSMVPDELAKRKRDDQAERQKRSLQTSLST</sequence>
<dbReference type="OrthoDB" id="10543878at2759"/>
<gene>
    <name evidence="2" type="ORF">JKP88DRAFT_177970</name>
</gene>
<organism evidence="2 3">
    <name type="scientific">Tribonema minus</name>
    <dbReference type="NCBI Taxonomy" id="303371"/>
    <lineage>
        <taxon>Eukaryota</taxon>
        <taxon>Sar</taxon>
        <taxon>Stramenopiles</taxon>
        <taxon>Ochrophyta</taxon>
        <taxon>PX clade</taxon>
        <taxon>Xanthophyceae</taxon>
        <taxon>Tribonematales</taxon>
        <taxon>Tribonemataceae</taxon>
        <taxon>Tribonema</taxon>
    </lineage>
</organism>
<proteinExistence type="predicted"/>
<feature type="region of interest" description="Disordered" evidence="1">
    <location>
        <begin position="179"/>
        <end position="202"/>
    </location>
</feature>
<feature type="compositionally biased region" description="Basic and acidic residues" evidence="1">
    <location>
        <begin position="179"/>
        <end position="193"/>
    </location>
</feature>
<protein>
    <submittedName>
        <fullName evidence="2">Uncharacterized protein</fullName>
    </submittedName>
</protein>
<evidence type="ECO:0000256" key="1">
    <source>
        <dbReference type="SAM" id="MobiDB-lite"/>
    </source>
</evidence>